<dbReference type="AlphaFoldDB" id="A0AA40G6J5"/>
<evidence type="ECO:0000313" key="1">
    <source>
        <dbReference type="EMBL" id="KAK1131828.1"/>
    </source>
</evidence>
<dbReference type="Proteomes" id="UP001177670">
    <property type="component" value="Unassembled WGS sequence"/>
</dbReference>
<dbReference type="EMBL" id="JAHYIQ010000005">
    <property type="protein sequence ID" value="KAK1131828.1"/>
    <property type="molecule type" value="Genomic_DNA"/>
</dbReference>
<sequence>MRVMHSQDGGTRSTLSTGKLDFTCRKNAVPTVLALFILLTSLSPLRSYDREGDTLRPRGSVGQISSMYIANKAYKAIFVITLGLAVLPRDASLLHYIYVFVGLGCRARSKGRIPSLYFWL</sequence>
<keyword evidence="2" id="KW-1185">Reference proteome</keyword>
<reference evidence="1" key="1">
    <citation type="submission" date="2021-10" db="EMBL/GenBank/DDBJ databases">
        <title>Melipona bicolor Genome sequencing and assembly.</title>
        <authorList>
            <person name="Araujo N.S."/>
            <person name="Arias M.C."/>
        </authorList>
    </citation>
    <scope>NUCLEOTIDE SEQUENCE</scope>
    <source>
        <strain evidence="1">USP_2M_L1-L4_2017</strain>
        <tissue evidence="1">Whole body</tissue>
    </source>
</reference>
<organism evidence="1 2">
    <name type="scientific">Melipona bicolor</name>
    <dbReference type="NCBI Taxonomy" id="60889"/>
    <lineage>
        <taxon>Eukaryota</taxon>
        <taxon>Metazoa</taxon>
        <taxon>Ecdysozoa</taxon>
        <taxon>Arthropoda</taxon>
        <taxon>Hexapoda</taxon>
        <taxon>Insecta</taxon>
        <taxon>Pterygota</taxon>
        <taxon>Neoptera</taxon>
        <taxon>Endopterygota</taxon>
        <taxon>Hymenoptera</taxon>
        <taxon>Apocrita</taxon>
        <taxon>Aculeata</taxon>
        <taxon>Apoidea</taxon>
        <taxon>Anthophila</taxon>
        <taxon>Apidae</taxon>
        <taxon>Melipona</taxon>
    </lineage>
</organism>
<gene>
    <name evidence="1" type="ORF">K0M31_015979</name>
</gene>
<accession>A0AA40G6J5</accession>
<comment type="caution">
    <text evidence="1">The sequence shown here is derived from an EMBL/GenBank/DDBJ whole genome shotgun (WGS) entry which is preliminary data.</text>
</comment>
<evidence type="ECO:0000313" key="2">
    <source>
        <dbReference type="Proteomes" id="UP001177670"/>
    </source>
</evidence>
<protein>
    <submittedName>
        <fullName evidence="1">Uncharacterized protein</fullName>
    </submittedName>
</protein>
<name>A0AA40G6J5_9HYME</name>
<proteinExistence type="predicted"/>